<feature type="transmembrane region" description="Helical" evidence="1">
    <location>
        <begin position="71"/>
        <end position="90"/>
    </location>
</feature>
<dbReference type="RefSeq" id="WP_109599819.1">
    <property type="nucleotide sequence ID" value="NZ_BONA01000072.1"/>
</dbReference>
<name>A0A316F4E7_9ACTN</name>
<organism evidence="2 3">
    <name type="scientific">Actinoplanes xinjiangensis</name>
    <dbReference type="NCBI Taxonomy" id="512350"/>
    <lineage>
        <taxon>Bacteria</taxon>
        <taxon>Bacillati</taxon>
        <taxon>Actinomycetota</taxon>
        <taxon>Actinomycetes</taxon>
        <taxon>Micromonosporales</taxon>
        <taxon>Micromonosporaceae</taxon>
        <taxon>Actinoplanes</taxon>
    </lineage>
</organism>
<evidence type="ECO:0000313" key="3">
    <source>
        <dbReference type="Proteomes" id="UP000245697"/>
    </source>
</evidence>
<keyword evidence="3" id="KW-1185">Reference proteome</keyword>
<gene>
    <name evidence="2" type="ORF">BC793_119101</name>
</gene>
<protein>
    <submittedName>
        <fullName evidence="2">UIT6 family transporter</fullName>
    </submittedName>
</protein>
<feature type="transmembrane region" description="Helical" evidence="1">
    <location>
        <begin position="411"/>
        <end position="434"/>
    </location>
</feature>
<feature type="transmembrane region" description="Helical" evidence="1">
    <location>
        <begin position="286"/>
        <end position="307"/>
    </location>
</feature>
<sequence>MQALGGGLPLWSAAPFVLLLAAVALLEVLAAPWWSRLTSKALVVGVLAAPAAVQLLISGGAEALTHSVAEYTSFMALLAALFVISGGIEVRGSLAGTPLANAGMLAIGAVLANVIGTTGAAMLLIRPFLRANAQRGSRAHLVVFFILIVANAGGLLTPIGDPPLYLGFLKGVPFEWTFRLWQPWLFVNGALILMFNLLDQFLVNREERRDRHTGLMDVLIAHQPLRIGGRRNVLLLTAVVAVLLARGVLTVPFGVTEGALLAIAYASYRITPRSIHAANHFGFGPIVSVAVIFAGVFVTMTQPLLILNARAAQIGLDQPWQYFWATGALSSILDNAPTYLAFTSVAAGQLGISVDEPGYLASLVTVPAGNELLVAIACGAVMMGSLTYIGNGPNLMVKEVAEHRGVPMPHFFAYAAIAMLIMLPVLAATTYLFFPPTGGSPP</sequence>
<feature type="transmembrane region" description="Helical" evidence="1">
    <location>
        <begin position="102"/>
        <end position="129"/>
    </location>
</feature>
<dbReference type="EMBL" id="QGGR01000019">
    <property type="protein sequence ID" value="PWK40493.1"/>
    <property type="molecule type" value="Genomic_DNA"/>
</dbReference>
<dbReference type="Proteomes" id="UP000245697">
    <property type="component" value="Unassembled WGS sequence"/>
</dbReference>
<feature type="transmembrane region" description="Helical" evidence="1">
    <location>
        <begin position="372"/>
        <end position="390"/>
    </location>
</feature>
<feature type="transmembrane region" description="Helical" evidence="1">
    <location>
        <begin position="328"/>
        <end position="352"/>
    </location>
</feature>
<accession>A0A316F4E7</accession>
<dbReference type="OrthoDB" id="9765532at2"/>
<dbReference type="AlphaFoldDB" id="A0A316F4E7"/>
<dbReference type="Pfam" id="PF16980">
    <property type="entry name" value="CitMHS_2"/>
    <property type="match status" value="1"/>
</dbReference>
<keyword evidence="1" id="KW-0812">Transmembrane</keyword>
<evidence type="ECO:0000256" key="1">
    <source>
        <dbReference type="SAM" id="Phobius"/>
    </source>
</evidence>
<reference evidence="2 3" key="1">
    <citation type="submission" date="2018-05" db="EMBL/GenBank/DDBJ databases">
        <title>Genomic Encyclopedia of Archaeal and Bacterial Type Strains, Phase II (KMG-II): from individual species to whole genera.</title>
        <authorList>
            <person name="Goeker M."/>
        </authorList>
    </citation>
    <scope>NUCLEOTIDE SEQUENCE [LARGE SCALE GENOMIC DNA]</scope>
    <source>
        <strain evidence="2 3">DSM 45184</strain>
    </source>
</reference>
<dbReference type="InterPro" id="IPR031566">
    <property type="entry name" value="CitMHS_2"/>
</dbReference>
<comment type="caution">
    <text evidence="2">The sequence shown here is derived from an EMBL/GenBank/DDBJ whole genome shotgun (WGS) entry which is preliminary data.</text>
</comment>
<evidence type="ECO:0000313" key="2">
    <source>
        <dbReference type="EMBL" id="PWK40493.1"/>
    </source>
</evidence>
<keyword evidence="1" id="KW-0472">Membrane</keyword>
<feature type="transmembrane region" description="Helical" evidence="1">
    <location>
        <begin position="180"/>
        <end position="198"/>
    </location>
</feature>
<feature type="transmembrane region" description="Helical" evidence="1">
    <location>
        <begin position="141"/>
        <end position="160"/>
    </location>
</feature>
<keyword evidence="1" id="KW-1133">Transmembrane helix</keyword>
<feature type="transmembrane region" description="Helical" evidence="1">
    <location>
        <begin position="40"/>
        <end position="59"/>
    </location>
</feature>
<proteinExistence type="predicted"/>
<feature type="transmembrane region" description="Helical" evidence="1">
    <location>
        <begin position="233"/>
        <end position="266"/>
    </location>
</feature>